<organism evidence="1">
    <name type="scientific">Ostreococcus mediterraneus virus 2</name>
    <dbReference type="NCBI Taxonomy" id="2726183"/>
    <lineage>
        <taxon>Viruses</taxon>
        <taxon>Varidnaviria</taxon>
        <taxon>Bamfordvirae</taxon>
        <taxon>Nucleocytoviricota</taxon>
        <taxon>Megaviricetes</taxon>
        <taxon>Algavirales</taxon>
        <taxon>Phycodnaviridae</taxon>
        <taxon>Prasinovirus</taxon>
    </lineage>
</organism>
<sequence>MPHRYDDRRSKFYTAGNFCSWSCVKSYAIDKCGDVKGSIVCGNIVLMRRKMYNQIGHVKPAPNRFRLTEFGGDLTIEEFRENLTRDEGQPKPVDTAPVIDNVIPIMSNINKMNEIKNTTSSNNALKLKRNKPLKRNHNNLESALGLIITPKS</sequence>
<name>A0A6H1QV10_9PHYC</name>
<protein>
    <recommendedName>
        <fullName evidence="2">MYM-type domain-containing protein</fullName>
    </recommendedName>
</protein>
<gene>
    <name evidence="1" type="ORF">orf00064</name>
</gene>
<dbReference type="EMBL" id="MN688676">
    <property type="protein sequence ID" value="QIZ31097.1"/>
    <property type="molecule type" value="Genomic_DNA"/>
</dbReference>
<accession>A0A6H1QV10</accession>
<evidence type="ECO:0000313" key="1">
    <source>
        <dbReference type="EMBL" id="QIZ31097.1"/>
    </source>
</evidence>
<evidence type="ECO:0008006" key="2">
    <source>
        <dbReference type="Google" id="ProtNLM"/>
    </source>
</evidence>
<proteinExistence type="predicted"/>
<reference evidence="1" key="1">
    <citation type="journal article" date="2020" name="Sci. Adv.">
        <title>Virus-host coexistence in phytoplankton through the genomic lens.</title>
        <authorList>
            <person name="Yau S."/>
            <person name="Krasovec M."/>
            <person name="Benites L.F."/>
            <person name="Rombauts S."/>
            <person name="Groussin M."/>
            <person name="Vancaester E."/>
            <person name="Aury J.M."/>
            <person name="Derelle E."/>
            <person name="Desdevises Y."/>
            <person name="Escande M.L."/>
            <person name="Grimsley N."/>
            <person name="Guy J."/>
            <person name="Moreau H."/>
            <person name="Sanchez-Brosseau S."/>
            <person name="van de Peer Y."/>
            <person name="Vandepoele K."/>
            <person name="Gourbiere S."/>
            <person name="Piganeau G."/>
        </authorList>
    </citation>
    <scope>NUCLEOTIDE SEQUENCE</scope>
    <source>
        <strain evidence="1">OmV2</strain>
    </source>
</reference>